<dbReference type="SUPFAM" id="SSF47240">
    <property type="entry name" value="Ferritin-like"/>
    <property type="match status" value="1"/>
</dbReference>
<name>A0A511J8K0_9CELL</name>
<feature type="compositionally biased region" description="Low complexity" evidence="1">
    <location>
        <begin position="87"/>
        <end position="105"/>
    </location>
</feature>
<accession>A0A511J8K0</accession>
<gene>
    <name evidence="4" type="ORF">CCO02nite_09890</name>
</gene>
<sequence>MATSTAGRTTNGPTSTRAHRAPARGVLVVVLAALVATLTGCGLRLETPPPPEPSPDALEQVRARGVDDALTLVDVANRALGTSAMGSDAPSPTTSPTTSEATPDAVDPVSAVLTDVVTFSTAHADQLGGEYVSGLATPAASPGEPATPAPATAQDVLDLLADTSATARTDTDAVTDGPLARLLGSVATARAQLMTRLAAAADLPVPEQPADPAAPSATPTATPTGVSSDPTTDPTTDPATDPGADPGAEPTSDSELPVDAIGDLVLTHDQAGYAFEVIAAHRADAAQDLAFAQAQRHRAAAQSWAVAAGIDGTEQDPRLAAYALPAGIDDPDVGQALARSSEQAIAAAYANAVGAAPAGTRTPYLDGLRDAIAAAGAWGAAPVAFPGLPEQASAATDG</sequence>
<evidence type="ECO:0000256" key="2">
    <source>
        <dbReference type="SAM" id="Phobius"/>
    </source>
</evidence>
<keyword evidence="2" id="KW-0812">Transmembrane</keyword>
<dbReference type="InterPro" id="IPR009078">
    <property type="entry name" value="Ferritin-like_SF"/>
</dbReference>
<dbReference type="Pfam" id="PF14530">
    <property type="entry name" value="DUF4439"/>
    <property type="match status" value="1"/>
</dbReference>
<dbReference type="OrthoDB" id="5147836at2"/>
<organism evidence="4 5">
    <name type="scientific">Cellulomonas composti</name>
    <dbReference type="NCBI Taxonomy" id="266130"/>
    <lineage>
        <taxon>Bacteria</taxon>
        <taxon>Bacillati</taxon>
        <taxon>Actinomycetota</taxon>
        <taxon>Actinomycetes</taxon>
        <taxon>Micrococcales</taxon>
        <taxon>Cellulomonadaceae</taxon>
        <taxon>Cellulomonas</taxon>
    </lineage>
</organism>
<feature type="compositionally biased region" description="Low complexity" evidence="1">
    <location>
        <begin position="210"/>
        <end position="248"/>
    </location>
</feature>
<proteinExistence type="predicted"/>
<evidence type="ECO:0000259" key="3">
    <source>
        <dbReference type="Pfam" id="PF14530"/>
    </source>
</evidence>
<keyword evidence="2" id="KW-0472">Membrane</keyword>
<dbReference type="InterPro" id="IPR029447">
    <property type="entry name" value="DUF4439"/>
</dbReference>
<feature type="region of interest" description="Disordered" evidence="1">
    <location>
        <begin position="81"/>
        <end position="105"/>
    </location>
</feature>
<dbReference type="Gene3D" id="1.20.1260.10">
    <property type="match status" value="1"/>
</dbReference>
<comment type="caution">
    <text evidence="4">The sequence shown here is derived from an EMBL/GenBank/DDBJ whole genome shotgun (WGS) entry which is preliminary data.</text>
</comment>
<keyword evidence="2" id="KW-1133">Transmembrane helix</keyword>
<protein>
    <recommendedName>
        <fullName evidence="3">DUF4439 domain-containing protein</fullName>
    </recommendedName>
</protein>
<dbReference type="EMBL" id="BJWG01000003">
    <property type="protein sequence ID" value="GEL94331.1"/>
    <property type="molecule type" value="Genomic_DNA"/>
</dbReference>
<dbReference type="AlphaFoldDB" id="A0A511J8K0"/>
<keyword evidence="5" id="KW-1185">Reference proteome</keyword>
<feature type="region of interest" description="Disordered" evidence="1">
    <location>
        <begin position="205"/>
        <end position="256"/>
    </location>
</feature>
<feature type="domain" description="DUF4439" evidence="3">
    <location>
        <begin position="270"/>
        <end position="390"/>
    </location>
</feature>
<evidence type="ECO:0000256" key="1">
    <source>
        <dbReference type="SAM" id="MobiDB-lite"/>
    </source>
</evidence>
<evidence type="ECO:0000313" key="4">
    <source>
        <dbReference type="EMBL" id="GEL94331.1"/>
    </source>
</evidence>
<reference evidence="4 5" key="1">
    <citation type="submission" date="2019-07" db="EMBL/GenBank/DDBJ databases">
        <title>Whole genome shotgun sequence of Cellulomonas composti NBRC 100758.</title>
        <authorList>
            <person name="Hosoyama A."/>
            <person name="Uohara A."/>
            <person name="Ohji S."/>
            <person name="Ichikawa N."/>
        </authorList>
    </citation>
    <scope>NUCLEOTIDE SEQUENCE [LARGE SCALE GENOMIC DNA]</scope>
    <source>
        <strain evidence="4 5">NBRC 100758</strain>
    </source>
</reference>
<dbReference type="RefSeq" id="WP_146841938.1">
    <property type="nucleotide sequence ID" value="NZ_BJWG01000003.1"/>
</dbReference>
<dbReference type="Proteomes" id="UP000321720">
    <property type="component" value="Unassembled WGS sequence"/>
</dbReference>
<evidence type="ECO:0000313" key="5">
    <source>
        <dbReference type="Proteomes" id="UP000321720"/>
    </source>
</evidence>
<feature type="transmembrane region" description="Helical" evidence="2">
    <location>
        <begin position="25"/>
        <end position="45"/>
    </location>
</feature>
<dbReference type="InterPro" id="IPR012347">
    <property type="entry name" value="Ferritin-like"/>
</dbReference>